<name>A0A2D4FRK5_MICCO</name>
<evidence type="ECO:0000256" key="1">
    <source>
        <dbReference type="SAM" id="MobiDB-lite"/>
    </source>
</evidence>
<protein>
    <submittedName>
        <fullName evidence="2">Uncharacterized protein</fullName>
    </submittedName>
</protein>
<dbReference type="AlphaFoldDB" id="A0A2D4FRK5"/>
<reference evidence="2" key="1">
    <citation type="submission" date="2017-07" db="EMBL/GenBank/DDBJ databases">
        <authorList>
            <person name="Mikheyev A."/>
            <person name="Grau M."/>
        </authorList>
    </citation>
    <scope>NUCLEOTIDE SEQUENCE</scope>
    <source>
        <tissue evidence="2">Venom_gland</tissue>
    </source>
</reference>
<sequence length="389" mass="40838">MLSEPTTVRVVARPRVHGPVRASGDTPAPSSVHLGGLPAALLPLPSHLGQREEDGDGHGQEERDVDGKLLVVREIEQVQEGGVEEGPLGRGGRSLAGLEGRVQATQAQLRHRPPGRLHRMVHLRGHGVLDDDVADLVQQLGQRGQRGGDGGHVLHRPAPQQAVQLPVRQALVPWALQQSPLGQRAGGDAEQQSQLGQEDLHRVHHVHLHPPGQGGLVGAFGLEVVDHDPAPAGAVEGVGGHGGPVLPANVEGRMQPLGDVEQEVEDGVQGSRAGTQPGLHGVNDVRETVHAQGVAGGSRVEAGRDSQRCVVEDLRVHREFGQRAQLLQEGLDEALEGPLDVPAHVVGLGVGVQQTEGDLISETGLEGALPLSSRLAQRDPVGQGLHEGL</sequence>
<organism evidence="2">
    <name type="scientific">Micrurus corallinus</name>
    <name type="common">Brazilian coral snake</name>
    <dbReference type="NCBI Taxonomy" id="54390"/>
    <lineage>
        <taxon>Eukaryota</taxon>
        <taxon>Metazoa</taxon>
        <taxon>Chordata</taxon>
        <taxon>Craniata</taxon>
        <taxon>Vertebrata</taxon>
        <taxon>Euteleostomi</taxon>
        <taxon>Lepidosauria</taxon>
        <taxon>Squamata</taxon>
        <taxon>Bifurcata</taxon>
        <taxon>Unidentata</taxon>
        <taxon>Episquamata</taxon>
        <taxon>Toxicofera</taxon>
        <taxon>Serpentes</taxon>
        <taxon>Colubroidea</taxon>
        <taxon>Elapidae</taxon>
        <taxon>Elapinae</taxon>
        <taxon>Micrurus</taxon>
    </lineage>
</organism>
<reference evidence="2" key="2">
    <citation type="submission" date="2017-11" db="EMBL/GenBank/DDBJ databases">
        <title>Coralsnake Venomics: Analyses of Venom Gland Transcriptomes and Proteomes of Six Brazilian Taxa.</title>
        <authorList>
            <person name="Aird S.D."/>
            <person name="Jorge da Silva N."/>
            <person name="Qiu L."/>
            <person name="Villar-Briones A."/>
            <person name="Aparecida-Saddi V."/>
            <person name="Campos-Telles M.P."/>
            <person name="Grau M."/>
            <person name="Mikheyev A.S."/>
        </authorList>
    </citation>
    <scope>NUCLEOTIDE SEQUENCE</scope>
    <source>
        <tissue evidence="2">Venom_gland</tissue>
    </source>
</reference>
<dbReference type="EMBL" id="IACJ01085006">
    <property type="protein sequence ID" value="LAA50114.1"/>
    <property type="molecule type" value="Transcribed_RNA"/>
</dbReference>
<accession>A0A2D4FRK5</accession>
<feature type="region of interest" description="Disordered" evidence="1">
    <location>
        <begin position="1"/>
        <end position="30"/>
    </location>
</feature>
<feature type="compositionally biased region" description="Low complexity" evidence="1">
    <location>
        <begin position="1"/>
        <end position="11"/>
    </location>
</feature>
<evidence type="ECO:0000313" key="2">
    <source>
        <dbReference type="EMBL" id="LAA50114.1"/>
    </source>
</evidence>
<proteinExistence type="predicted"/>